<dbReference type="PANTHER" id="PTHR41247:SF1">
    <property type="entry name" value="HTH-TYPE TRANSCRIPTIONAL REPRESSOR YCNK"/>
    <property type="match status" value="1"/>
</dbReference>
<dbReference type="RefSeq" id="WP_067331589.1">
    <property type="nucleotide sequence ID" value="NZ_LNKT01000045.1"/>
</dbReference>
<evidence type="ECO:0000313" key="3">
    <source>
        <dbReference type="Proteomes" id="UP000075359"/>
    </source>
</evidence>
<keyword evidence="1" id="KW-0812">Transmembrane</keyword>
<proteinExistence type="predicted"/>
<name>A0A151CF43_9BACT</name>
<dbReference type="STRING" id="1630136.AS592_01950"/>
<protein>
    <recommendedName>
        <fullName evidence="4">Nitrous oxide reductase accessory protein NosL</fullName>
    </recommendedName>
</protein>
<keyword evidence="3" id="KW-1185">Reference proteome</keyword>
<dbReference type="EMBL" id="LNKT01000045">
    <property type="protein sequence ID" value="KYJ86150.1"/>
    <property type="molecule type" value="Genomic_DNA"/>
</dbReference>
<organism evidence="2 3">
    <name type="scientific">Sulfurovum riftiae</name>
    <dbReference type="NCBI Taxonomy" id="1630136"/>
    <lineage>
        <taxon>Bacteria</taxon>
        <taxon>Pseudomonadati</taxon>
        <taxon>Campylobacterota</taxon>
        <taxon>Epsilonproteobacteria</taxon>
        <taxon>Campylobacterales</taxon>
        <taxon>Sulfurovaceae</taxon>
        <taxon>Sulfurovum</taxon>
    </lineage>
</organism>
<keyword evidence="1" id="KW-0472">Membrane</keyword>
<evidence type="ECO:0000256" key="1">
    <source>
        <dbReference type="SAM" id="Phobius"/>
    </source>
</evidence>
<sequence length="170" mass="19732">MKKILINIAVFAMVIGVIVILLLSFGSDQGAKYVYKHNTEHRVIEIKPKEYQCSECNMDIEDLDYVVELIAQNGNTYFFDDIGCVVLWLENHSPKINKLMVKTLDTHQWIEAEKAWYSRTAHTPMGYGFAPYAEKKEGFVPYEEMKLLMLQGKNLHDPFIKKQLLSQEVR</sequence>
<dbReference type="InterPro" id="IPR008719">
    <property type="entry name" value="N2O_reductase_NosL"/>
</dbReference>
<gene>
    <name evidence="2" type="ORF">AS592_01950</name>
</gene>
<comment type="caution">
    <text evidence="2">The sequence shown here is derived from an EMBL/GenBank/DDBJ whole genome shotgun (WGS) entry which is preliminary data.</text>
</comment>
<feature type="transmembrane region" description="Helical" evidence="1">
    <location>
        <begin position="6"/>
        <end position="26"/>
    </location>
</feature>
<accession>A0A151CF43</accession>
<dbReference type="SUPFAM" id="SSF160387">
    <property type="entry name" value="NosL/MerB-like"/>
    <property type="match status" value="1"/>
</dbReference>
<evidence type="ECO:0008006" key="4">
    <source>
        <dbReference type="Google" id="ProtNLM"/>
    </source>
</evidence>
<keyword evidence="1" id="KW-1133">Transmembrane helix</keyword>
<dbReference type="PANTHER" id="PTHR41247">
    <property type="entry name" value="HTH-TYPE TRANSCRIPTIONAL REPRESSOR YCNK"/>
    <property type="match status" value="1"/>
</dbReference>
<reference evidence="2 3" key="1">
    <citation type="submission" date="2015-11" db="EMBL/GenBank/DDBJ databases">
        <title>Draft genome of Sulfurovum riftiae 1812E, a member of the Epsilonproteobacteria isolated from the tube of the deep-sea hydrothermal vent tubewom Riftia pachyptila.</title>
        <authorList>
            <person name="Vetriani C."/>
            <person name="Giovannelli D."/>
        </authorList>
    </citation>
    <scope>NUCLEOTIDE SEQUENCE [LARGE SCALE GENOMIC DNA]</scope>
    <source>
        <strain evidence="2 3">1812E</strain>
    </source>
</reference>
<dbReference type="OrthoDB" id="8560674at2"/>
<evidence type="ECO:0000313" key="2">
    <source>
        <dbReference type="EMBL" id="KYJ86150.1"/>
    </source>
</evidence>
<dbReference type="Proteomes" id="UP000075359">
    <property type="component" value="Unassembled WGS sequence"/>
</dbReference>
<dbReference type="AlphaFoldDB" id="A0A151CF43"/>